<keyword evidence="5 8" id="KW-1133">Transmembrane helix</keyword>
<dbReference type="Gene3D" id="2.60.40.1660">
    <property type="entry name" value="Na, k-atpase alpha subunit"/>
    <property type="match status" value="1"/>
</dbReference>
<keyword evidence="4" id="KW-0735">Signal-anchor</keyword>
<dbReference type="GO" id="GO:1990573">
    <property type="term" value="P:potassium ion import across plasma membrane"/>
    <property type="evidence" value="ECO:0007669"/>
    <property type="project" value="TreeGrafter"/>
</dbReference>
<dbReference type="PANTHER" id="PTHR11523:SF28">
    <property type="entry name" value="NA_K-ATPASE BETA SUBUNIT ISOFORM 4-RELATED"/>
    <property type="match status" value="1"/>
</dbReference>
<comment type="caution">
    <text evidence="10">The sequence shown here is derived from an EMBL/GenBank/DDBJ whole genome shotgun (WGS) entry which is preliminary data.</text>
</comment>
<accession>A0AAE1KQL5</accession>
<organism evidence="10 11">
    <name type="scientific">Petrolisthes cinctipes</name>
    <name type="common">Flat porcelain crab</name>
    <dbReference type="NCBI Taxonomy" id="88211"/>
    <lineage>
        <taxon>Eukaryota</taxon>
        <taxon>Metazoa</taxon>
        <taxon>Ecdysozoa</taxon>
        <taxon>Arthropoda</taxon>
        <taxon>Crustacea</taxon>
        <taxon>Multicrustacea</taxon>
        <taxon>Malacostraca</taxon>
        <taxon>Eumalacostraca</taxon>
        <taxon>Eucarida</taxon>
        <taxon>Decapoda</taxon>
        <taxon>Pleocyemata</taxon>
        <taxon>Anomura</taxon>
        <taxon>Galatheoidea</taxon>
        <taxon>Porcellanidae</taxon>
        <taxon>Petrolisthes</taxon>
    </lineage>
</organism>
<evidence type="ECO:0000313" key="9">
    <source>
        <dbReference type="EMBL" id="KAK3875005.1"/>
    </source>
</evidence>
<evidence type="ECO:0000313" key="10">
    <source>
        <dbReference type="EMBL" id="KAK3879922.1"/>
    </source>
</evidence>
<evidence type="ECO:0000256" key="1">
    <source>
        <dbReference type="ARBA" id="ARBA00004606"/>
    </source>
</evidence>
<proteinExistence type="inferred from homology"/>
<gene>
    <name evidence="10" type="ORF">Pcinc_015565</name>
    <name evidence="9" type="ORF">Pcinc_020100</name>
</gene>
<evidence type="ECO:0000313" key="11">
    <source>
        <dbReference type="Proteomes" id="UP001286313"/>
    </source>
</evidence>
<evidence type="ECO:0000256" key="2">
    <source>
        <dbReference type="ARBA" id="ARBA00005876"/>
    </source>
</evidence>
<keyword evidence="6 8" id="KW-0472">Membrane</keyword>
<dbReference type="Pfam" id="PF00287">
    <property type="entry name" value="Na_K-ATPase"/>
    <property type="match status" value="1"/>
</dbReference>
<dbReference type="EMBL" id="JAWQEG010001378">
    <property type="protein sequence ID" value="KAK3879922.1"/>
    <property type="molecule type" value="Genomic_DNA"/>
</dbReference>
<reference evidence="10" key="1">
    <citation type="submission" date="2023-10" db="EMBL/GenBank/DDBJ databases">
        <title>Genome assemblies of two species of porcelain crab, Petrolisthes cinctipes and Petrolisthes manimaculis (Anomura: Porcellanidae).</title>
        <authorList>
            <person name="Angst P."/>
        </authorList>
    </citation>
    <scope>NUCLEOTIDE SEQUENCE</scope>
    <source>
        <strain evidence="10">PB745_01</strain>
        <tissue evidence="10">Gill</tissue>
    </source>
</reference>
<name>A0AAE1KQL5_PETCI</name>
<keyword evidence="11" id="KW-1185">Reference proteome</keyword>
<dbReference type="GO" id="GO:0001671">
    <property type="term" value="F:ATPase activator activity"/>
    <property type="evidence" value="ECO:0007669"/>
    <property type="project" value="TreeGrafter"/>
</dbReference>
<dbReference type="InterPro" id="IPR000402">
    <property type="entry name" value="Na/K_ATPase_sub_beta"/>
</dbReference>
<dbReference type="PROSITE" id="PS00390">
    <property type="entry name" value="ATPASE_NA_K_BETA_1"/>
    <property type="match status" value="1"/>
</dbReference>
<evidence type="ECO:0000256" key="5">
    <source>
        <dbReference type="ARBA" id="ARBA00022989"/>
    </source>
</evidence>
<evidence type="ECO:0000256" key="6">
    <source>
        <dbReference type="ARBA" id="ARBA00023136"/>
    </source>
</evidence>
<dbReference type="GO" id="GO:0005890">
    <property type="term" value="C:sodium:potassium-exchanging ATPase complex"/>
    <property type="evidence" value="ECO:0007669"/>
    <property type="project" value="InterPro"/>
</dbReference>
<dbReference type="InterPro" id="IPR038702">
    <property type="entry name" value="Na/K_ATPase_sub_beta_sf"/>
</dbReference>
<protein>
    <recommendedName>
        <fullName evidence="12">Sodium/potassium-transporting ATPase subunit beta-1</fullName>
    </recommendedName>
</protein>
<sequence length="322" mass="36461">MASSSNRPPNTSENYPPAIRVPPGKESFTTFLWNPQNNSFLGRTGASWAKITVFYVIFYLFLAGFFSLLGAVFYQTISYDLPTYTGEASILKHAGLGFRPNVKELVDKKYILSYDPSDNKTTKDFVNNINKFLERYNNQSTSTHRPCTWNEKKNSNERNEKLCAVNWHSINTTCHPNNNWGYLSTSPCIILKLNKMIDFKPIPLKAVTDLPTSLQAHINRTAAPKDAMAKNVWVWCESEDKDVVMEQRSPGIPLYYYPYNNQPGYVSPLVIVRVHLKAGVTTRVTCKVWGANITHKSNRRLTGMADFSITVANTKTPKTAEL</sequence>
<dbReference type="GO" id="GO:0036376">
    <property type="term" value="P:sodium ion export across plasma membrane"/>
    <property type="evidence" value="ECO:0007669"/>
    <property type="project" value="TreeGrafter"/>
</dbReference>
<keyword evidence="3 8" id="KW-0812">Transmembrane</keyword>
<dbReference type="AlphaFoldDB" id="A0AAE1KQL5"/>
<feature type="region of interest" description="Disordered" evidence="7">
    <location>
        <begin position="1"/>
        <end position="21"/>
    </location>
</feature>
<evidence type="ECO:0000256" key="8">
    <source>
        <dbReference type="SAM" id="Phobius"/>
    </source>
</evidence>
<evidence type="ECO:0000256" key="3">
    <source>
        <dbReference type="ARBA" id="ARBA00022692"/>
    </source>
</evidence>
<comment type="similarity">
    <text evidence="2">Belongs to the X(+)/potassium ATPases subunit beta family.</text>
</comment>
<comment type="subcellular location">
    <subcellularLocation>
        <location evidence="1">Membrane</location>
        <topology evidence="1">Single-pass type II membrane protein</topology>
    </subcellularLocation>
</comment>
<dbReference type="EMBL" id="JAWQEG010002023">
    <property type="protein sequence ID" value="KAK3875005.1"/>
    <property type="molecule type" value="Genomic_DNA"/>
</dbReference>
<evidence type="ECO:0000256" key="4">
    <source>
        <dbReference type="ARBA" id="ARBA00022968"/>
    </source>
</evidence>
<dbReference type="GO" id="GO:0030007">
    <property type="term" value="P:intracellular potassium ion homeostasis"/>
    <property type="evidence" value="ECO:0007669"/>
    <property type="project" value="TreeGrafter"/>
</dbReference>
<feature type="transmembrane region" description="Helical" evidence="8">
    <location>
        <begin position="53"/>
        <end position="74"/>
    </location>
</feature>
<feature type="compositionally biased region" description="Polar residues" evidence="7">
    <location>
        <begin position="1"/>
        <end position="14"/>
    </location>
</feature>
<dbReference type="GO" id="GO:0006883">
    <property type="term" value="P:intracellular sodium ion homeostasis"/>
    <property type="evidence" value="ECO:0007669"/>
    <property type="project" value="TreeGrafter"/>
</dbReference>
<evidence type="ECO:0000256" key="7">
    <source>
        <dbReference type="SAM" id="MobiDB-lite"/>
    </source>
</evidence>
<dbReference type="PANTHER" id="PTHR11523">
    <property type="entry name" value="SODIUM/POTASSIUM-DEPENDENT ATPASE BETA SUBUNIT"/>
    <property type="match status" value="1"/>
</dbReference>
<dbReference type="Proteomes" id="UP001286313">
    <property type="component" value="Unassembled WGS sequence"/>
</dbReference>
<evidence type="ECO:0008006" key="12">
    <source>
        <dbReference type="Google" id="ProtNLM"/>
    </source>
</evidence>